<keyword evidence="3" id="KW-1185">Reference proteome</keyword>
<sequence>MIGNFAFYSCIALVEAILTATSILEIPWWGFFECDSLQTIKPSVAAVLLQTLCFRKVPEPNEPNSFKKNTLLQDCFGEAAESTVAGLVHRFDSSPVHKICYDHSATTAQELRQCIEDQDETESLMYDDFGMTPFHVLFSTPEPSEELLQVLLDKFPYYDLGWEDANDNVAMDYLVANWTRENKVLLQMALQSWMIDRLEPPREFIS</sequence>
<evidence type="ECO:0000313" key="3">
    <source>
        <dbReference type="Proteomes" id="UP001295423"/>
    </source>
</evidence>
<keyword evidence="1" id="KW-0732">Signal</keyword>
<feature type="chain" id="PRO_5042151769" description="Calmodulin" evidence="1">
    <location>
        <begin position="17"/>
        <end position="206"/>
    </location>
</feature>
<dbReference type="Proteomes" id="UP001295423">
    <property type="component" value="Unassembled WGS sequence"/>
</dbReference>
<proteinExistence type="predicted"/>
<accession>A0AAD2FL10</accession>
<dbReference type="AlphaFoldDB" id="A0AAD2FL10"/>
<evidence type="ECO:0000256" key="1">
    <source>
        <dbReference type="SAM" id="SignalP"/>
    </source>
</evidence>
<comment type="caution">
    <text evidence="2">The sequence shown here is derived from an EMBL/GenBank/DDBJ whole genome shotgun (WGS) entry which is preliminary data.</text>
</comment>
<name>A0AAD2FL10_9STRA</name>
<feature type="signal peptide" evidence="1">
    <location>
        <begin position="1"/>
        <end position="16"/>
    </location>
</feature>
<evidence type="ECO:0000313" key="2">
    <source>
        <dbReference type="EMBL" id="CAJ1945989.1"/>
    </source>
</evidence>
<reference evidence="2" key="1">
    <citation type="submission" date="2023-08" db="EMBL/GenBank/DDBJ databases">
        <authorList>
            <person name="Audoor S."/>
            <person name="Bilcke G."/>
        </authorList>
    </citation>
    <scope>NUCLEOTIDE SEQUENCE</scope>
</reference>
<gene>
    <name evidence="2" type="ORF">CYCCA115_LOCUS10131</name>
</gene>
<protein>
    <recommendedName>
        <fullName evidence="4">Calmodulin</fullName>
    </recommendedName>
</protein>
<organism evidence="2 3">
    <name type="scientific">Cylindrotheca closterium</name>
    <dbReference type="NCBI Taxonomy" id="2856"/>
    <lineage>
        <taxon>Eukaryota</taxon>
        <taxon>Sar</taxon>
        <taxon>Stramenopiles</taxon>
        <taxon>Ochrophyta</taxon>
        <taxon>Bacillariophyta</taxon>
        <taxon>Bacillariophyceae</taxon>
        <taxon>Bacillariophycidae</taxon>
        <taxon>Bacillariales</taxon>
        <taxon>Bacillariaceae</taxon>
        <taxon>Cylindrotheca</taxon>
    </lineage>
</organism>
<dbReference type="EMBL" id="CAKOGP040001557">
    <property type="protein sequence ID" value="CAJ1945989.1"/>
    <property type="molecule type" value="Genomic_DNA"/>
</dbReference>
<evidence type="ECO:0008006" key="4">
    <source>
        <dbReference type="Google" id="ProtNLM"/>
    </source>
</evidence>